<dbReference type="EMBL" id="UINC01000941">
    <property type="protein sequence ID" value="SUZ64764.1"/>
    <property type="molecule type" value="Genomic_DNA"/>
</dbReference>
<organism evidence="1">
    <name type="scientific">marine metagenome</name>
    <dbReference type="NCBI Taxonomy" id="408172"/>
    <lineage>
        <taxon>unclassified sequences</taxon>
        <taxon>metagenomes</taxon>
        <taxon>ecological metagenomes</taxon>
    </lineage>
</organism>
<dbReference type="SUPFAM" id="SSF103515">
    <property type="entry name" value="Autotransporter"/>
    <property type="match status" value="1"/>
</dbReference>
<gene>
    <name evidence="1" type="ORF">METZ01_LOCUS17618</name>
</gene>
<evidence type="ECO:0008006" key="2">
    <source>
        <dbReference type="Google" id="ProtNLM"/>
    </source>
</evidence>
<reference evidence="1" key="1">
    <citation type="submission" date="2018-05" db="EMBL/GenBank/DDBJ databases">
        <authorList>
            <person name="Lanie J.A."/>
            <person name="Ng W.-L."/>
            <person name="Kazmierczak K.M."/>
            <person name="Andrzejewski T.M."/>
            <person name="Davidsen T.M."/>
            <person name="Wayne K.J."/>
            <person name="Tettelin H."/>
            <person name="Glass J.I."/>
            <person name="Rusch D."/>
            <person name="Podicherti R."/>
            <person name="Tsui H.-C.T."/>
            <person name="Winkler M.E."/>
        </authorList>
    </citation>
    <scope>NUCLEOTIDE SEQUENCE</scope>
</reference>
<dbReference type="InterPro" id="IPR036709">
    <property type="entry name" value="Autotransporte_beta_dom_sf"/>
</dbReference>
<proteinExistence type="predicted"/>
<evidence type="ECO:0000313" key="1">
    <source>
        <dbReference type="EMBL" id="SUZ64764.1"/>
    </source>
</evidence>
<accession>A0A381PDR0</accession>
<name>A0A381PDR0_9ZZZZ</name>
<dbReference type="AlphaFoldDB" id="A0A381PDR0"/>
<dbReference type="InterPro" id="IPR021958">
    <property type="entry name" value="DUF3575"/>
</dbReference>
<protein>
    <recommendedName>
        <fullName evidence="2">DUF3575 domain-containing protein</fullName>
    </recommendedName>
</protein>
<sequence>MKKIFLILIFFSISFFSHSQTYIKGNATYALFAIPSFGIEVGIGEKTTFQLDATMSFWNSITLGSKPNFQKRPFIFNYVFPEFRYYFKEKNDGFYLGAHTGAGMFKLSKNKSYASTNKYQYGYIFFTGITTGYQWKFKERWLFDLFLSGGWSNANYQGFDRDTGLRYDDDCPPSICPTNIRKGYNYSAQWIPYRGGLMIGYKLN</sequence>
<dbReference type="Pfam" id="PF12099">
    <property type="entry name" value="DUF3575"/>
    <property type="match status" value="1"/>
</dbReference>